<feature type="domain" description="M23ase beta-sheet core" evidence="2">
    <location>
        <begin position="527"/>
        <end position="620"/>
    </location>
</feature>
<sequence length="632" mass="64930">MNDRHPSEAQPSTGSASDASYAHYPAYDSYGQQSPAGTAQYGDGDPLFGSLPGSYETGMYDTGTYDTGMYDTGTYDTGAYGMSAYGTGTFHTGAYGGGACSTDGGQAGDPYGTGAYPTMQWDTGAYDTGAYAVADPQAATGGYDPYAHTAYGQPAQDTTGYSSSSAYDTGGYETAGYETTAYEATSYGYGGFDTGSFSTGGCDTGSYPTGSYDSGSYDTGSYATGAYETAETFESTGGFDALGRQATALQETGSYEATAIWSTTDQGLIAGIPAQAGPPAAETAHWDNTPWEDTAPFDTAPFQAAPAGGDRHGSGPYESDGYDGYDTGRHGADGNSPAGAGDADGHGEPGDAAAVADAMTQAMPITVAADAPAGRRAAGPEAGKAARGRGRRRPVKRSALLTVAVPSVAAMGVCAVAAASVAHFGGDDKAEATAQAAPDPGAVKPAAANSKLDTQLAGLSASADDFRDRASRTQERIDLKERQALDRKRKAEAAARKEAMRPKFVLPVTQHGLSALFGQAGVNWMSVHTGIDFPVSYGTPVMSTTDGTIRTQWNSAYGNMAIVTAPDGTETWYCHLSSTKIRSGQVKAGDRIAYSGNSGNTTGPHLHFEVRPGGGAAIDPLPWLRDHGLNPN</sequence>
<feature type="region of interest" description="Disordered" evidence="1">
    <location>
        <begin position="272"/>
        <end position="351"/>
    </location>
</feature>
<reference evidence="4" key="2">
    <citation type="submission" date="2021-04" db="EMBL/GenBank/DDBJ databases">
        <authorList>
            <person name="Wen M.-L."/>
            <person name="Han X.-L."/>
            <person name="Xiong J."/>
        </authorList>
    </citation>
    <scope>NUCLEOTIDE SEQUENCE</scope>
    <source>
        <strain evidence="4">AGR0001</strain>
    </source>
</reference>
<evidence type="ECO:0000313" key="3">
    <source>
        <dbReference type="EMBL" id="EJJ06987.1"/>
    </source>
</evidence>
<dbReference type="Pfam" id="PF01551">
    <property type="entry name" value="Peptidase_M23"/>
    <property type="match status" value="1"/>
</dbReference>
<evidence type="ECO:0000313" key="5">
    <source>
        <dbReference type="Proteomes" id="UP000009036"/>
    </source>
</evidence>
<dbReference type="PANTHER" id="PTHR21666:SF270">
    <property type="entry name" value="MUREIN HYDROLASE ACTIVATOR ENVC"/>
    <property type="match status" value="1"/>
</dbReference>
<dbReference type="RefSeq" id="WP_006603744.1">
    <property type="nucleotide sequence ID" value="NZ_CP072931.1"/>
</dbReference>
<reference evidence="3" key="1">
    <citation type="journal article" date="2012" name="J. Bacteriol.">
        <title>Genome Sequence of Streptomyces auratus Strain AGR0001, a Phoslactomycin-Producing Actinomycete.</title>
        <authorList>
            <person name="Han X."/>
            <person name="Li M."/>
            <person name="Ding Z."/>
            <person name="Zhao J."/>
            <person name="Ji K."/>
            <person name="Wen M."/>
            <person name="Lu T."/>
        </authorList>
    </citation>
    <scope>NUCLEOTIDE SEQUENCE [LARGE SCALE GENOMIC DNA]</scope>
    <source>
        <strain evidence="3">AGR0001</strain>
    </source>
</reference>
<dbReference type="STRING" id="1160718.SU9_10888"/>
<dbReference type="SUPFAM" id="SSF51261">
    <property type="entry name" value="Duplicated hybrid motif"/>
    <property type="match status" value="1"/>
</dbReference>
<feature type="compositionally biased region" description="Low complexity" evidence="1">
    <location>
        <begin position="370"/>
        <end position="385"/>
    </location>
</feature>
<dbReference type="InterPro" id="IPR016047">
    <property type="entry name" value="M23ase_b-sheet_dom"/>
</dbReference>
<dbReference type="Proteomes" id="UP000009036">
    <property type="component" value="Chromosome"/>
</dbReference>
<gene>
    <name evidence="4" type="ORF">SU9_020725</name>
    <name evidence="3" type="ORF">SU9_10888</name>
</gene>
<protein>
    <submittedName>
        <fullName evidence="3">Peptidase M23</fullName>
    </submittedName>
    <submittedName>
        <fullName evidence="4">Peptidoglycan DD-metalloendopeptidase family protein</fullName>
    </submittedName>
</protein>
<dbReference type="EMBL" id="AJGV01000072">
    <property type="protein sequence ID" value="EJJ06987.1"/>
    <property type="molecule type" value="Genomic_DNA"/>
</dbReference>
<feature type="region of interest" description="Disordered" evidence="1">
    <location>
        <begin position="370"/>
        <end position="394"/>
    </location>
</feature>
<dbReference type="KEGG" id="sauh:SU9_020725"/>
<feature type="region of interest" description="Disordered" evidence="1">
    <location>
        <begin position="1"/>
        <end position="48"/>
    </location>
</feature>
<dbReference type="AlphaFoldDB" id="J1S817"/>
<proteinExistence type="predicted"/>
<keyword evidence="5" id="KW-1185">Reference proteome</keyword>
<dbReference type="CDD" id="cd12797">
    <property type="entry name" value="M23_peptidase"/>
    <property type="match status" value="1"/>
</dbReference>
<dbReference type="InterPro" id="IPR050570">
    <property type="entry name" value="Cell_wall_metabolism_enzyme"/>
</dbReference>
<dbReference type="OrthoDB" id="5244067at2"/>
<evidence type="ECO:0000259" key="2">
    <source>
        <dbReference type="Pfam" id="PF01551"/>
    </source>
</evidence>
<dbReference type="FunFam" id="2.70.70.10:FF:000013">
    <property type="entry name" value="Peptidase family M23"/>
    <property type="match status" value="1"/>
</dbReference>
<dbReference type="EMBL" id="CP072931">
    <property type="protein sequence ID" value="QTZ93585.1"/>
    <property type="molecule type" value="Genomic_DNA"/>
</dbReference>
<dbReference type="InterPro" id="IPR011055">
    <property type="entry name" value="Dup_hybrid_motif"/>
</dbReference>
<dbReference type="eggNOG" id="COG0739">
    <property type="taxonomic scope" value="Bacteria"/>
</dbReference>
<organism evidence="3">
    <name type="scientific">Streptomyces auratus AGR0001</name>
    <dbReference type="NCBI Taxonomy" id="1160718"/>
    <lineage>
        <taxon>Bacteria</taxon>
        <taxon>Bacillati</taxon>
        <taxon>Actinomycetota</taxon>
        <taxon>Actinomycetes</taxon>
        <taxon>Kitasatosporales</taxon>
        <taxon>Streptomycetaceae</taxon>
        <taxon>Streptomyces</taxon>
    </lineage>
</organism>
<evidence type="ECO:0000256" key="1">
    <source>
        <dbReference type="SAM" id="MobiDB-lite"/>
    </source>
</evidence>
<dbReference type="HOGENOM" id="CLU_034292_0_0_11"/>
<dbReference type="Gene3D" id="2.70.70.10">
    <property type="entry name" value="Glucose Permease (Domain IIA)"/>
    <property type="match status" value="1"/>
</dbReference>
<dbReference type="GO" id="GO:0004222">
    <property type="term" value="F:metalloendopeptidase activity"/>
    <property type="evidence" value="ECO:0007669"/>
    <property type="project" value="TreeGrafter"/>
</dbReference>
<feature type="compositionally biased region" description="Polar residues" evidence="1">
    <location>
        <begin position="9"/>
        <end position="18"/>
    </location>
</feature>
<dbReference type="PATRIC" id="fig|1160718.3.peg.2195"/>
<feature type="compositionally biased region" description="Low complexity" evidence="1">
    <location>
        <begin position="272"/>
        <end position="281"/>
    </location>
</feature>
<accession>J1S817</accession>
<dbReference type="PANTHER" id="PTHR21666">
    <property type="entry name" value="PEPTIDASE-RELATED"/>
    <property type="match status" value="1"/>
</dbReference>
<evidence type="ECO:0000313" key="4">
    <source>
        <dbReference type="EMBL" id="QTZ93585.1"/>
    </source>
</evidence>
<name>J1S817_9ACTN</name>